<dbReference type="RefSeq" id="WP_089008118.1">
    <property type="nucleotide sequence ID" value="NZ_LT607411.1"/>
</dbReference>
<dbReference type="AlphaFoldDB" id="A0A1C4YSS6"/>
<keyword evidence="5" id="KW-1185">Reference proteome</keyword>
<gene>
    <name evidence="4" type="ORF">GA0074695_4645</name>
</gene>
<dbReference type="OrthoDB" id="3389487at2"/>
<keyword evidence="1" id="KW-0175">Coiled coil</keyword>
<keyword evidence="3" id="KW-1133">Transmembrane helix</keyword>
<protein>
    <submittedName>
        <fullName evidence="4">Uncharacterized protein</fullName>
    </submittedName>
</protein>
<organism evidence="4 5">
    <name type="scientific">Micromonospora viridifaciens</name>
    <dbReference type="NCBI Taxonomy" id="1881"/>
    <lineage>
        <taxon>Bacteria</taxon>
        <taxon>Bacillati</taxon>
        <taxon>Actinomycetota</taxon>
        <taxon>Actinomycetes</taxon>
        <taxon>Micromonosporales</taxon>
        <taxon>Micromonosporaceae</taxon>
        <taxon>Micromonospora</taxon>
    </lineage>
</organism>
<keyword evidence="3" id="KW-0472">Membrane</keyword>
<dbReference type="EMBL" id="LT607411">
    <property type="protein sequence ID" value="SCF23803.1"/>
    <property type="molecule type" value="Genomic_DNA"/>
</dbReference>
<feature type="transmembrane region" description="Helical" evidence="3">
    <location>
        <begin position="168"/>
        <end position="188"/>
    </location>
</feature>
<proteinExistence type="predicted"/>
<feature type="coiled-coil region" evidence="1">
    <location>
        <begin position="39"/>
        <end position="73"/>
    </location>
</feature>
<evidence type="ECO:0000313" key="4">
    <source>
        <dbReference type="EMBL" id="SCF23803.1"/>
    </source>
</evidence>
<sequence>MNEPVASETYAAQIRRLAELTTRVAAQRAEAHTWYAQQCAAADRAVAEAAAQVRRAEAEVAEARELVDRVDAEAAHLWGELRTRVRSGGRLGDPPGPARDATGDPVPRLRGVRELLDRIRQRGELPGSANPLLVCCGVGGSVVAYALGVGARALGAGSGGDLAVGMPVLALVVTLLGPLVGLAPARLLADRRHALLTPRAITLAVTTGLTTTILLLTAAPR</sequence>
<evidence type="ECO:0000256" key="1">
    <source>
        <dbReference type="SAM" id="Coils"/>
    </source>
</evidence>
<dbReference type="Proteomes" id="UP000198242">
    <property type="component" value="Chromosome I"/>
</dbReference>
<feature type="transmembrane region" description="Helical" evidence="3">
    <location>
        <begin position="200"/>
        <end position="219"/>
    </location>
</feature>
<evidence type="ECO:0000313" key="5">
    <source>
        <dbReference type="Proteomes" id="UP000198242"/>
    </source>
</evidence>
<feature type="transmembrane region" description="Helical" evidence="3">
    <location>
        <begin position="128"/>
        <end position="148"/>
    </location>
</feature>
<name>A0A1C4YSS6_MICVI</name>
<evidence type="ECO:0000256" key="3">
    <source>
        <dbReference type="SAM" id="Phobius"/>
    </source>
</evidence>
<accession>A0A1C4YSS6</accession>
<evidence type="ECO:0000256" key="2">
    <source>
        <dbReference type="SAM" id="MobiDB-lite"/>
    </source>
</evidence>
<reference evidence="5" key="1">
    <citation type="submission" date="2016-06" db="EMBL/GenBank/DDBJ databases">
        <authorList>
            <person name="Varghese N."/>
            <person name="Submissions Spin"/>
        </authorList>
    </citation>
    <scope>NUCLEOTIDE SEQUENCE [LARGE SCALE GENOMIC DNA]</scope>
    <source>
        <strain evidence="5">DSM 43909</strain>
    </source>
</reference>
<feature type="region of interest" description="Disordered" evidence="2">
    <location>
        <begin position="86"/>
        <end position="105"/>
    </location>
</feature>
<keyword evidence="3" id="KW-0812">Transmembrane</keyword>